<protein>
    <submittedName>
        <fullName evidence="2">Uncharacterized protein</fullName>
    </submittedName>
</protein>
<name>A0A8S0X0F9_CYCAE</name>
<dbReference type="InterPro" id="IPR043519">
    <property type="entry name" value="NT_sf"/>
</dbReference>
<proteinExistence type="predicted"/>
<keyword evidence="3" id="KW-1185">Reference proteome</keyword>
<gene>
    <name evidence="2" type="ORF">AAE3_LOCUS5667</name>
</gene>
<dbReference type="SUPFAM" id="SSF81301">
    <property type="entry name" value="Nucleotidyltransferase"/>
    <property type="match status" value="1"/>
</dbReference>
<organism evidence="2 3">
    <name type="scientific">Cyclocybe aegerita</name>
    <name type="common">Black poplar mushroom</name>
    <name type="synonym">Agrocybe aegerita</name>
    <dbReference type="NCBI Taxonomy" id="1973307"/>
    <lineage>
        <taxon>Eukaryota</taxon>
        <taxon>Fungi</taxon>
        <taxon>Dikarya</taxon>
        <taxon>Basidiomycota</taxon>
        <taxon>Agaricomycotina</taxon>
        <taxon>Agaricomycetes</taxon>
        <taxon>Agaricomycetidae</taxon>
        <taxon>Agaricales</taxon>
        <taxon>Agaricineae</taxon>
        <taxon>Bolbitiaceae</taxon>
        <taxon>Cyclocybe</taxon>
    </lineage>
</organism>
<feature type="compositionally biased region" description="Acidic residues" evidence="1">
    <location>
        <begin position="199"/>
        <end position="217"/>
    </location>
</feature>
<sequence length="778" mass="87324">MLIKDVAASLYDTALVPMSVHVAFIPRTSSSRGLSAGEVAQIIAQQNPTKFRVRKSHLRYFEHSILPPKQNWCQITLVPLSHPPPRQYESDFIQYRSGLPVVSVLPVAFDAISDIQTAPKLKKPKGKKLFQLLKALSVCKPIAIDDEFHGALLVHLNRIASFSPEWRGIVSKFVLFCQGEPTSIQATSEAVDMVAEGADVESISDSEDDDAEEDETEPSGPIDTRAPTVAERPLPASITPFPAVQPTVALVRPYIKKKRQDRQVVVSNATRAVVRLLQSRGINCVLHKRIAAFEYGIRNAPGEVELAILKGTGQHLSKDQIERSLLQEKPDLFAFRPSENGGTQRIFCYFDPTIAPPTKNHCEVVFTLIEIPLTSKYQTDRLVQLNGLLAVSLLPVVVDTLPVFLELSRQGRAAQKLLRQVVPMFFRRCSTSMEALLPIDEAYHREALSVFNETCNSIPDLAQHLKPFVDFCRKFMSSTDNIVPMPQETTQLSRSASTEQIISVAATNHPPLSVAEGLRTSIPISRSSVVAEAGSRFSRQRRKRKSQTAGAINRPQAACIIARRVVDILHSLGVGCALFGSLASHLYGNQRYPQDVDMLTFPPSESMMTQESLKEAIVANDSQFFLKDAKDPQATYRVLYFQVDEDFAPKRTFRSNRCKVDILIPGTMHLPALSPDMIQVRNTLPVIPYSLLLLHKVQAWDDHRKMTDEPHKYEKHTIDAKDVLNLLKSEHVVPLRQNRPWADRTLFSEEFYGLSRQRVREFYVAHPRSMQEFINLGF</sequence>
<dbReference type="Proteomes" id="UP000467700">
    <property type="component" value="Unassembled WGS sequence"/>
</dbReference>
<comment type="caution">
    <text evidence="2">The sequence shown here is derived from an EMBL/GenBank/DDBJ whole genome shotgun (WGS) entry which is preliminary data.</text>
</comment>
<dbReference type="AlphaFoldDB" id="A0A8S0X0F9"/>
<feature type="region of interest" description="Disordered" evidence="1">
    <location>
        <begin position="199"/>
        <end position="228"/>
    </location>
</feature>
<dbReference type="EMBL" id="CACVBS010000039">
    <property type="protein sequence ID" value="CAA7263428.1"/>
    <property type="molecule type" value="Genomic_DNA"/>
</dbReference>
<evidence type="ECO:0000256" key="1">
    <source>
        <dbReference type="SAM" id="MobiDB-lite"/>
    </source>
</evidence>
<reference evidence="2 3" key="1">
    <citation type="submission" date="2020-01" db="EMBL/GenBank/DDBJ databases">
        <authorList>
            <person name="Gupta K D."/>
        </authorList>
    </citation>
    <scope>NUCLEOTIDE SEQUENCE [LARGE SCALE GENOMIC DNA]</scope>
</reference>
<dbReference type="OrthoDB" id="3133286at2759"/>
<evidence type="ECO:0000313" key="3">
    <source>
        <dbReference type="Proteomes" id="UP000467700"/>
    </source>
</evidence>
<accession>A0A8S0X0F9</accession>
<evidence type="ECO:0000313" key="2">
    <source>
        <dbReference type="EMBL" id="CAA7263428.1"/>
    </source>
</evidence>